<feature type="domain" description="SF3 helicase" evidence="12">
    <location>
        <begin position="729"/>
        <end position="895"/>
    </location>
</feature>
<dbReference type="InterPro" id="IPR043128">
    <property type="entry name" value="Rev_trsase/Diguanyl_cyclase"/>
</dbReference>
<evidence type="ECO:0000256" key="2">
    <source>
        <dbReference type="ARBA" id="ARBA00022670"/>
    </source>
</evidence>
<evidence type="ECO:0000256" key="1">
    <source>
        <dbReference type="ARBA" id="ARBA00022484"/>
    </source>
</evidence>
<evidence type="ECO:0000256" key="4">
    <source>
        <dbReference type="ARBA" id="ARBA00022695"/>
    </source>
</evidence>
<gene>
    <name evidence="13" type="primary">ORF5</name>
</gene>
<dbReference type="SUPFAM" id="SSF50494">
    <property type="entry name" value="Trypsin-like serine proteases"/>
    <property type="match status" value="1"/>
</dbReference>
<dbReference type="Gene3D" id="3.30.70.270">
    <property type="match status" value="1"/>
</dbReference>
<sequence length="2285" mass="263307">MSTNQKTTGSAILPQKQTATQGRKKFGVSSKIITDLRRVVKTSSVWVHYTPASLLKIFEYDSNRKYLPVRGNRVIKFDYSNLDVLSLLKTFETTVHESFNGKKLHQSPMFSTPETCIDPSKEVGYIEEFPYFNAHASNNETSLDKFLALDREHKTLQNYIIDGEFRYSSIDTYMLCVHEALKILEANSPYKLNSLLFDRLSGYKFHRIDNYGIYMFILHLKTRGIAKITNLLSIKKWRNAWSLRTLSERQDLLNNYYKGITTSNFIAFQQSYISELIARLSILSHEAKLVRYPSKIARKAFDPEYVYYSTWKYGIFDQMSPTEKFRDMRGLPISHLLFGSPTMMKNAARQLLNTTVQDNMPELKNLIGEVIEEKSNKVSGVIKKSIQDTMTDPDVVTSIRDAITNVMQPTINNFQQSATEITEKAIGEMKETITPVIDQTFTLFSSLNGVADFIKSIFNQALGAFPSEFFGKRLGLSITAENLMTLIKYYIVYVNVTSQPLKVILIYLMLQELGMLKWIMKWGQMLFNYAFVKKEENVPEVPLDGTEIPGEPTSGMQWLTNLVEKLTNHGSEVGLCSMFTALIVMVFKHVTKAKDAGTMRFNEYSTITGMIVGMCKNFHWIGSGLFGLDRIYRYFVIISKASTKYIKETILGIKEDVITNEKAVAKWLVQLKFFSTDTGRNAIRVSKKTLERAEKIMSEGLAFITAASKDPNFISRDTLMLIHRSWKDVTTLANYVHRIRSTSNFRPAMFHVQFVGEPGIGKSTITESFIKDLSSKIFPKDKEVSHWTYNPNVDHFDGYNGQTYMIIDDLFRYNEPKHLSLIIGLITNTPVPLPMAHLEDKGVHLESDILISSTNMPYPIGKDIFCMEAVHRRRHILCEVKMDHRVKADGKFSHQLFEKFYPGQNSLDFPHLTFSLMKPVIAPGENQYQSTTFDTMKWQHELVKKLQKANQTLKFDPDFFFGDDARPPSGMTVPCVNWNYKKFIENTAIAYANLRNGEGKMSAKQKYEHVMEDFAEIDNIFAQSDDIAEGVEASKTFKLISDKFLDMSLQYGMDDPLGERIYMNPDGLKDIAPDLVDLDIEQVVEDILKEDQSAPTNGNPFEEEKDDDDDPSSSFEDANMNYDHKKDSDDIRIHSIQQHLEKHPQMDTVQREKFTFVMHKIVNKQELTSEDENIIDIANGISKFAPSYVSQDPEMTQELSRRQRILNKMKKNIRDPLIEDQIKVVDIEGKKYIPIRGYYTEWTGYVLQESHSGPNFEKWRQVCLEHIRGYSNLLVKYKSLDNEDIMLPIFTFIRKITSDNKFIFPNREPYDDEHRKQGSSQVSIDFLSRLEYKNNEWHLDVSDMAFDPKEVAIHKEKQNGVEKEYKIPVDIAYMLGMTHSFKYTANIFSLLSVAEQNDMVESGKWLKEHLYDCSLTNIKQRIRTLTKQTHKHLFTHIFDTVKYVWNILSEFRELIILLACFFGGIAMMRASLKMLTGVEQPTSKVLHRQNVQVGMRYRGTPQNGMFSKNDTQQSIAQAYLDKNIKFFHLTDEQGITYTAHGIHTKQFLIINSHTADNITGPTIIQYRPTNNTNVDWEIEIWPNQVYKYPGNDLAIIFSRHLPMAKDITSHFITNEDFKTCETTVEMWSLTNFGHQQAVEIRDNCIPAEKITLTAQDGRKGEISMAMMVEGATVAGKSGSMLMIPSRKPGHRSIVGIQAWKVNDFYKKTIIYQCVTQEMLEHMIEKVQFQVNKPIITQEGPLVCEPTVGKAAELFTSHVQVEGSVPNDKVVGIVGRTDFRKTKIAPIMDSEGYTSPRVPAALNAYDSRLLIYKHPMQHSVNKYGTGKVGSFDMLILERATQDLAYWLRDRLDKTKFRTDLTLEECVVGLRVPGSNPVDCRASAGLPYNWDKYPGKEKGKKSYVSIDEIGECIVHSEEFRESFEKTYSKLSQGVIPRHTSYDFPKDELRPYYKALGDPISQTPPKTRSVTCMNMEFIFAWRRVTLDLFASLHRAARGNFPFGPGINPEGPDWTRLFNYLNRHNNVLDFDVSNWDGHMPPELMYSAADIIITVLRLDSNSPQAKVIYSLLTEVLFGHVQFEDTVYQKMRGLISGFPGTAEVNTLVHLILMYYFYLYIAQLREKDMYATITDFFKLTSPMFYGDDVIISISDEILDWFNGKTISTMYVEHGYPVTTAAKDTDMPYRKDIFDCQFLKSGFNYIHAGRVDRKMDISVVYDLMYWVRAKEHPYDQFRSNLHDAFRILHGHGKIEYEQVREQVNSWLRSARLEPFDHRWENFEDNHIKLYYSE</sequence>
<dbReference type="GO" id="GO:0003723">
    <property type="term" value="F:RNA binding"/>
    <property type="evidence" value="ECO:0007669"/>
    <property type="project" value="InterPro"/>
</dbReference>
<keyword evidence="6" id="KW-0378">Hydrolase</keyword>
<reference evidence="14" key="1">
    <citation type="submission" date="2017-05" db="EMBL/GenBank/DDBJ databases">
        <title>Polycipiviridae: a proposed new family of polycistronic picorna-like RNA viruses.</title>
        <authorList>
            <person name="Olendraite I."/>
            <person name="Lukhovitskaya N.I."/>
            <person name="Porter S.D."/>
            <person name="Valles S.M."/>
            <person name="Firth A.E."/>
        </authorList>
    </citation>
    <scope>NUCLEOTIDE SEQUENCE [LARGE SCALE GENOMIC DNA]</scope>
</reference>
<dbReference type="Pfam" id="PF00680">
    <property type="entry name" value="RdRP_1"/>
    <property type="match status" value="1"/>
</dbReference>
<dbReference type="Proteomes" id="UP000217327">
    <property type="component" value="Segment"/>
</dbReference>
<keyword evidence="1 13" id="KW-0696">RNA-directed RNA polymerase</keyword>
<organism evidence="13 14">
    <name type="scientific">Myrmica scabrinodis virus 1</name>
    <dbReference type="NCBI Taxonomy" id="2018502"/>
    <lineage>
        <taxon>Viruses</taxon>
        <taxon>Riboviria</taxon>
        <taxon>Orthornavirae</taxon>
        <taxon>Pisuviricota</taxon>
        <taxon>Pisoniviricetes</taxon>
        <taxon>Picornavirales</taxon>
        <taxon>Polycipiviridae</taxon>
        <taxon>Sopolycivirus</taxon>
        <taxon>Sopolycivirus myrmicae</taxon>
    </lineage>
</organism>
<keyword evidence="8" id="KW-0067">ATP-binding</keyword>
<dbReference type="InterPro" id="IPR014759">
    <property type="entry name" value="Helicase_SF3_ssRNA_vir"/>
</dbReference>
<dbReference type="InterPro" id="IPR007094">
    <property type="entry name" value="RNA-dir_pol_PSvirus"/>
</dbReference>
<evidence type="ECO:0000256" key="8">
    <source>
        <dbReference type="ARBA" id="ARBA00022840"/>
    </source>
</evidence>
<dbReference type="GeneID" id="33865837"/>
<dbReference type="EMBL" id="MF041810">
    <property type="protein sequence ID" value="ASK12206.1"/>
    <property type="molecule type" value="Genomic_RNA"/>
</dbReference>
<dbReference type="PROSITE" id="PS51218">
    <property type="entry name" value="SF3_HELICASE_2"/>
    <property type="match status" value="1"/>
</dbReference>
<keyword evidence="5" id="KW-0547">Nucleotide-binding</keyword>
<evidence type="ECO:0000256" key="9">
    <source>
        <dbReference type="ARBA" id="ARBA00022953"/>
    </source>
</evidence>
<evidence type="ECO:0000259" key="11">
    <source>
        <dbReference type="PROSITE" id="PS50507"/>
    </source>
</evidence>
<dbReference type="InterPro" id="IPR009003">
    <property type="entry name" value="Peptidase_S1_PA"/>
</dbReference>
<dbReference type="GO" id="GO:0003724">
    <property type="term" value="F:RNA helicase activity"/>
    <property type="evidence" value="ECO:0007669"/>
    <property type="project" value="InterPro"/>
</dbReference>
<evidence type="ECO:0000313" key="13">
    <source>
        <dbReference type="EMBL" id="ASK12206.1"/>
    </source>
</evidence>
<dbReference type="GO" id="GO:0005524">
    <property type="term" value="F:ATP binding"/>
    <property type="evidence" value="ECO:0007669"/>
    <property type="project" value="UniProtKB-KW"/>
</dbReference>
<evidence type="ECO:0000256" key="10">
    <source>
        <dbReference type="SAM" id="MobiDB-lite"/>
    </source>
</evidence>
<keyword evidence="3" id="KW-0808">Transferase</keyword>
<keyword evidence="2" id="KW-0645">Protease</keyword>
<dbReference type="CDD" id="cd23198">
    <property type="entry name" value="Polycipiviridae_RdRp"/>
    <property type="match status" value="1"/>
</dbReference>
<dbReference type="PROSITE" id="PS50507">
    <property type="entry name" value="RDRP_SSRNA_POS"/>
    <property type="match status" value="1"/>
</dbReference>
<dbReference type="InterPro" id="IPR000605">
    <property type="entry name" value="Helicase_SF3_ssDNA/RNA_vir"/>
</dbReference>
<dbReference type="KEGG" id="vg:33865837"/>
<dbReference type="GO" id="GO:0039694">
    <property type="term" value="P:viral RNA genome replication"/>
    <property type="evidence" value="ECO:0007669"/>
    <property type="project" value="InterPro"/>
</dbReference>
<dbReference type="InterPro" id="IPR043502">
    <property type="entry name" value="DNA/RNA_pol_sf"/>
</dbReference>
<evidence type="ECO:0000256" key="6">
    <source>
        <dbReference type="ARBA" id="ARBA00022801"/>
    </source>
</evidence>
<evidence type="ECO:0000256" key="3">
    <source>
        <dbReference type="ARBA" id="ARBA00022679"/>
    </source>
</evidence>
<dbReference type="Pfam" id="PF00910">
    <property type="entry name" value="RNA_helicase"/>
    <property type="match status" value="1"/>
</dbReference>
<dbReference type="GO" id="GO:0003968">
    <property type="term" value="F:RNA-directed RNA polymerase activity"/>
    <property type="evidence" value="ECO:0007669"/>
    <property type="project" value="UniProtKB-KW"/>
</dbReference>
<dbReference type="RefSeq" id="YP_009407949.1">
    <property type="nucleotide sequence ID" value="NC_035457.1"/>
</dbReference>
<dbReference type="GO" id="GO:0006351">
    <property type="term" value="P:DNA-templated transcription"/>
    <property type="evidence" value="ECO:0007669"/>
    <property type="project" value="InterPro"/>
</dbReference>
<evidence type="ECO:0000256" key="5">
    <source>
        <dbReference type="ARBA" id="ARBA00022741"/>
    </source>
</evidence>
<keyword evidence="4" id="KW-0548">Nucleotidyltransferase</keyword>
<dbReference type="GO" id="GO:0008234">
    <property type="term" value="F:cysteine-type peptidase activity"/>
    <property type="evidence" value="ECO:0007669"/>
    <property type="project" value="UniProtKB-KW"/>
</dbReference>
<dbReference type="SUPFAM" id="SSF56672">
    <property type="entry name" value="DNA/RNA polymerases"/>
    <property type="match status" value="1"/>
</dbReference>
<keyword evidence="9" id="KW-0693">Viral RNA replication</keyword>
<feature type="domain" description="RdRp catalytic" evidence="11">
    <location>
        <begin position="2021"/>
        <end position="2154"/>
    </location>
</feature>
<evidence type="ECO:0000259" key="12">
    <source>
        <dbReference type="PROSITE" id="PS51218"/>
    </source>
</evidence>
<accession>A0A220QTG5</accession>
<evidence type="ECO:0000313" key="14">
    <source>
        <dbReference type="Proteomes" id="UP000217327"/>
    </source>
</evidence>
<protein>
    <submittedName>
        <fullName evidence="13">RNA-dependent RNA polymerase</fullName>
    </submittedName>
</protein>
<dbReference type="GO" id="GO:0006508">
    <property type="term" value="P:proteolysis"/>
    <property type="evidence" value="ECO:0007669"/>
    <property type="project" value="UniProtKB-KW"/>
</dbReference>
<feature type="region of interest" description="Disordered" evidence="10">
    <location>
        <begin position="1089"/>
        <end position="1128"/>
    </location>
</feature>
<proteinExistence type="predicted"/>
<dbReference type="InterPro" id="IPR001205">
    <property type="entry name" value="RNA-dir_pol_C"/>
</dbReference>
<keyword evidence="14" id="KW-1185">Reference proteome</keyword>
<evidence type="ECO:0000256" key="7">
    <source>
        <dbReference type="ARBA" id="ARBA00022807"/>
    </source>
</evidence>
<feature type="compositionally biased region" description="Acidic residues" evidence="10">
    <location>
        <begin position="1101"/>
        <end position="1111"/>
    </location>
</feature>
<name>A0A220QTG5_9VIRU</name>
<keyword evidence="7" id="KW-0788">Thiol protease</keyword>